<dbReference type="AlphaFoldDB" id="A0A2H5TNY6"/>
<comment type="caution">
    <text evidence="1">The sequence shown here is derived from an EMBL/GenBank/DDBJ whole genome shotgun (WGS) entry which is preliminary data.</text>
</comment>
<evidence type="ECO:0000313" key="2">
    <source>
        <dbReference type="Proteomes" id="UP000018888"/>
    </source>
</evidence>
<gene>
    <name evidence="1" type="ORF">GLOIN_2v1761315</name>
</gene>
<accession>A0A2H5TNY6</accession>
<name>A0A2H5TNY6_RHIID</name>
<dbReference type="Proteomes" id="UP000018888">
    <property type="component" value="Unassembled WGS sequence"/>
</dbReference>
<protein>
    <submittedName>
        <fullName evidence="1">Uncharacterized protein</fullName>
    </submittedName>
</protein>
<organism evidence="1 2">
    <name type="scientific">Rhizophagus irregularis (strain DAOM 181602 / DAOM 197198 / MUCL 43194)</name>
    <name type="common">Arbuscular mycorrhizal fungus</name>
    <name type="synonym">Glomus intraradices</name>
    <dbReference type="NCBI Taxonomy" id="747089"/>
    <lineage>
        <taxon>Eukaryota</taxon>
        <taxon>Fungi</taxon>
        <taxon>Fungi incertae sedis</taxon>
        <taxon>Mucoromycota</taxon>
        <taxon>Glomeromycotina</taxon>
        <taxon>Glomeromycetes</taxon>
        <taxon>Glomerales</taxon>
        <taxon>Glomeraceae</taxon>
        <taxon>Rhizophagus</taxon>
    </lineage>
</organism>
<proteinExistence type="predicted"/>
<dbReference type="VEuPathDB" id="FungiDB:RhiirFUN_012585"/>
<reference evidence="1 2" key="1">
    <citation type="journal article" date="2013" name="Proc. Natl. Acad. Sci. U.S.A.">
        <title>Genome of an arbuscular mycorrhizal fungus provides insight into the oldest plant symbiosis.</title>
        <authorList>
            <person name="Tisserant E."/>
            <person name="Malbreil M."/>
            <person name="Kuo A."/>
            <person name="Kohler A."/>
            <person name="Symeonidi A."/>
            <person name="Balestrini R."/>
            <person name="Charron P."/>
            <person name="Duensing N."/>
            <person name="Frei Dit Frey N."/>
            <person name="Gianinazzi-Pearson V."/>
            <person name="Gilbert L.B."/>
            <person name="Handa Y."/>
            <person name="Herr J.R."/>
            <person name="Hijri M."/>
            <person name="Koul R."/>
            <person name="Kawaguchi M."/>
            <person name="Krajinski F."/>
            <person name="Lammers P.J."/>
            <person name="Masclaux F.G."/>
            <person name="Murat C."/>
            <person name="Morin E."/>
            <person name="Ndikumana S."/>
            <person name="Pagni M."/>
            <person name="Petitpierre D."/>
            <person name="Requena N."/>
            <person name="Rosikiewicz P."/>
            <person name="Riley R."/>
            <person name="Saito K."/>
            <person name="San Clemente H."/>
            <person name="Shapiro H."/>
            <person name="van Tuinen D."/>
            <person name="Becard G."/>
            <person name="Bonfante P."/>
            <person name="Paszkowski U."/>
            <person name="Shachar-Hill Y.Y."/>
            <person name="Tuskan G.A."/>
            <person name="Young P.W."/>
            <person name="Sanders I.R."/>
            <person name="Henrissat B."/>
            <person name="Rensing S.A."/>
            <person name="Grigoriev I.V."/>
            <person name="Corradi N."/>
            <person name="Roux C."/>
            <person name="Martin F."/>
        </authorList>
    </citation>
    <scope>NUCLEOTIDE SEQUENCE [LARGE SCALE GENOMIC DNA]</scope>
    <source>
        <strain evidence="1 2">DAOM 197198</strain>
    </source>
</reference>
<keyword evidence="2" id="KW-1185">Reference proteome</keyword>
<reference evidence="1 2" key="2">
    <citation type="journal article" date="2018" name="New Phytol.">
        <title>High intraspecific genome diversity in the model arbuscular mycorrhizal symbiont Rhizophagus irregularis.</title>
        <authorList>
            <person name="Chen E.C.H."/>
            <person name="Morin E."/>
            <person name="Beaudet D."/>
            <person name="Noel J."/>
            <person name="Yildirir G."/>
            <person name="Ndikumana S."/>
            <person name="Charron P."/>
            <person name="St-Onge C."/>
            <person name="Giorgi J."/>
            <person name="Kruger M."/>
            <person name="Marton T."/>
            <person name="Ropars J."/>
            <person name="Grigoriev I.V."/>
            <person name="Hainaut M."/>
            <person name="Henrissat B."/>
            <person name="Roux C."/>
            <person name="Martin F."/>
            <person name="Corradi N."/>
        </authorList>
    </citation>
    <scope>NUCLEOTIDE SEQUENCE [LARGE SCALE GENOMIC DNA]</scope>
    <source>
        <strain evidence="1 2">DAOM 197198</strain>
    </source>
</reference>
<sequence>MLNFATINSTPPRGIIMTSCAALISFGIAAHYNSQRIKEGNEMPQIIPQILHRVDWRYLNPSSSNKKSHIVMVV</sequence>
<dbReference type="EMBL" id="AUPC02000001">
    <property type="protein sequence ID" value="POG83276.1"/>
    <property type="molecule type" value="Genomic_DNA"/>
</dbReference>
<evidence type="ECO:0000313" key="1">
    <source>
        <dbReference type="EMBL" id="POG83276.1"/>
    </source>
</evidence>